<dbReference type="NCBIfam" id="NF033573">
    <property type="entry name" value="transpos_IS200"/>
    <property type="match status" value="1"/>
</dbReference>
<dbReference type="Pfam" id="PF01797">
    <property type="entry name" value="Y1_Tnp"/>
    <property type="match status" value="1"/>
</dbReference>
<protein>
    <submittedName>
        <fullName evidence="2">IS200/IS605 family transposase</fullName>
    </submittedName>
</protein>
<evidence type="ECO:0000259" key="1">
    <source>
        <dbReference type="SMART" id="SM01321"/>
    </source>
</evidence>
<sequence length="81" mass="9563">MSDYNEIRHGRHCVFLMHVHLVFVTKYRREVFTKEILDELRPIFSSVCTDFEAELVEFDGEDDHVHLLVNYPPKVSVSNLV</sequence>
<dbReference type="SMART" id="SM01321">
    <property type="entry name" value="Y1_Tnp"/>
    <property type="match status" value="1"/>
</dbReference>
<dbReference type="EMBL" id="WHJF01000430">
    <property type="protein sequence ID" value="NHZ67240.1"/>
    <property type="molecule type" value="Genomic_DNA"/>
</dbReference>
<dbReference type="PANTHER" id="PTHR33360">
    <property type="entry name" value="TRANSPOSASE FOR INSERTION SEQUENCE ELEMENT IS200"/>
    <property type="match status" value="1"/>
</dbReference>
<reference evidence="2 3" key="1">
    <citation type="submission" date="2019-10" db="EMBL/GenBank/DDBJ databases">
        <title>Taxonomy of Antarctic Massilia spp.: description of Massilia rubra sp. nov., Massilia aquatica sp. nov., Massilia mucilaginosa sp. nov., Massilia frigida sp. nov. isolated from streams, lakes and regoliths.</title>
        <authorList>
            <person name="Holochova P."/>
            <person name="Sedlacek I."/>
            <person name="Kralova S."/>
            <person name="Maslanova I."/>
            <person name="Busse H.-J."/>
            <person name="Stankova E."/>
            <person name="Vrbovska V."/>
            <person name="Kovarovic V."/>
            <person name="Bartak M."/>
            <person name="Svec P."/>
            <person name="Pantucek R."/>
        </authorList>
    </citation>
    <scope>NUCLEOTIDE SEQUENCE [LARGE SCALE GENOMIC DNA]</scope>
    <source>
        <strain evidence="2 3">CCM 8694</strain>
    </source>
</reference>
<dbReference type="InterPro" id="IPR036515">
    <property type="entry name" value="Transposase_17_sf"/>
</dbReference>
<keyword evidence="3" id="KW-1185">Reference proteome</keyword>
<accession>A0ABX0N2L0</accession>
<feature type="non-terminal residue" evidence="2">
    <location>
        <position position="81"/>
    </location>
</feature>
<gene>
    <name evidence="2" type="primary">tnpA</name>
    <name evidence="2" type="ORF">F1735_34205</name>
</gene>
<dbReference type="Gene3D" id="3.30.70.1290">
    <property type="entry name" value="Transposase IS200-like"/>
    <property type="match status" value="1"/>
</dbReference>
<dbReference type="InterPro" id="IPR002686">
    <property type="entry name" value="Transposase_17"/>
</dbReference>
<dbReference type="PANTHER" id="PTHR33360:SF2">
    <property type="entry name" value="TRANSPOSASE FOR INSERTION SEQUENCE ELEMENT IS200"/>
    <property type="match status" value="1"/>
</dbReference>
<evidence type="ECO:0000313" key="2">
    <source>
        <dbReference type="EMBL" id="NHZ67240.1"/>
    </source>
</evidence>
<dbReference type="Proteomes" id="UP000610594">
    <property type="component" value="Unassembled WGS sequence"/>
</dbReference>
<dbReference type="SUPFAM" id="SSF143422">
    <property type="entry name" value="Transposase IS200-like"/>
    <property type="match status" value="1"/>
</dbReference>
<feature type="domain" description="Transposase IS200-like" evidence="1">
    <location>
        <begin position="14"/>
        <end position="79"/>
    </location>
</feature>
<name>A0ABX0N2L0_9BURK</name>
<dbReference type="RefSeq" id="WP_167241535.1">
    <property type="nucleotide sequence ID" value="NZ_WHJF01000430.1"/>
</dbReference>
<proteinExistence type="predicted"/>
<comment type="caution">
    <text evidence="2">The sequence shown here is derived from an EMBL/GenBank/DDBJ whole genome shotgun (WGS) entry which is preliminary data.</text>
</comment>
<organism evidence="2 3">
    <name type="scientific">Massilia genomosp. 1</name>
    <dbReference type="NCBI Taxonomy" id="2609280"/>
    <lineage>
        <taxon>Bacteria</taxon>
        <taxon>Pseudomonadati</taxon>
        <taxon>Pseudomonadota</taxon>
        <taxon>Betaproteobacteria</taxon>
        <taxon>Burkholderiales</taxon>
        <taxon>Oxalobacteraceae</taxon>
        <taxon>Telluria group</taxon>
        <taxon>Massilia</taxon>
    </lineage>
</organism>
<evidence type="ECO:0000313" key="3">
    <source>
        <dbReference type="Proteomes" id="UP000610594"/>
    </source>
</evidence>